<evidence type="ECO:0000256" key="3">
    <source>
        <dbReference type="PIRSR" id="PIRSR600183-50"/>
    </source>
</evidence>
<feature type="active site" description="Proton donor" evidence="3">
    <location>
        <position position="309"/>
    </location>
</feature>
<sequence length="367" mass="39565">MVIDAVPPKPTPFYFYDLAVLRERVRRAKRAVPATLLFAVKSNPNEAVLKSLLGEADGLDVASTGEIELALRCGWRADQLSFTGPAKTNAALEHAARLGVLINAESPRELEFLVSLNVGARVRVRVNPRLVLKAWRVSMTGRPSPFGIDEEELGGVVPLLRRLDFRGLHMNPGGQCTSVGGFMAAANALVELASNFELPVHSLNFGGGWGLTNDAELDIEAVGRKLRDVLGDREALVEPGRWLAAPCGLYVARVVSQKVSRGTHFVMLDGGMHHHLNATAHLGGEPLPIVNLSRTEGPRVKRTLVGPLCTPLDTFGEVELVEPQPGDLIGVRNSGAYGLTFSPTRFLGHEAPAEYVRDEDSSSHSAA</sequence>
<comment type="caution">
    <text evidence="7">The sequence shown here is derived from an EMBL/GenBank/DDBJ whole genome shotgun (WGS) entry which is preliminary data.</text>
</comment>
<dbReference type="InterPro" id="IPR009006">
    <property type="entry name" value="Ala_racemase/Decarboxylase_C"/>
</dbReference>
<dbReference type="AlphaFoldDB" id="A0A2W5SX62"/>
<reference evidence="7 8" key="1">
    <citation type="submission" date="2017-08" db="EMBL/GenBank/DDBJ databases">
        <title>Infants hospitalized years apart are colonized by the same room-sourced microbial strains.</title>
        <authorList>
            <person name="Brooks B."/>
            <person name="Olm M.R."/>
            <person name="Firek B.A."/>
            <person name="Baker R."/>
            <person name="Thomas B.C."/>
            <person name="Morowitz M.J."/>
            <person name="Banfield J.F."/>
        </authorList>
    </citation>
    <scope>NUCLEOTIDE SEQUENCE [LARGE SCALE GENOMIC DNA]</scope>
    <source>
        <strain evidence="7">S2_003_000_R2_14</strain>
    </source>
</reference>
<evidence type="ECO:0000313" key="7">
    <source>
        <dbReference type="EMBL" id="PZR04166.1"/>
    </source>
</evidence>
<evidence type="ECO:0000256" key="2">
    <source>
        <dbReference type="ARBA" id="ARBA00022898"/>
    </source>
</evidence>
<feature type="modified residue" description="N6-(pyridoxal phosphate)lysine" evidence="3">
    <location>
        <position position="41"/>
    </location>
</feature>
<dbReference type="InterPro" id="IPR022644">
    <property type="entry name" value="De-COase2_N"/>
</dbReference>
<comment type="similarity">
    <text evidence="4">Belongs to the Orn/Lys/Arg decarboxylase class-II family.</text>
</comment>
<dbReference type="PANTHER" id="PTHR43727:SF2">
    <property type="entry name" value="GROUP IV DECARBOXYLASE"/>
    <property type="match status" value="1"/>
</dbReference>
<dbReference type="GO" id="GO:0006596">
    <property type="term" value="P:polyamine biosynthetic process"/>
    <property type="evidence" value="ECO:0007669"/>
    <property type="project" value="InterPro"/>
</dbReference>
<feature type="domain" description="Orn/DAP/Arg decarboxylase 2 N-terminal" evidence="6">
    <location>
        <begin position="20"/>
        <end position="245"/>
    </location>
</feature>
<dbReference type="InterPro" id="IPR000183">
    <property type="entry name" value="Orn/DAP/Arg_de-COase"/>
</dbReference>
<protein>
    <submittedName>
        <fullName evidence="7">Pyridoxal-dependent decarboxylase, exosortase A system-associated</fullName>
    </submittedName>
</protein>
<dbReference type="Gene3D" id="3.20.20.10">
    <property type="entry name" value="Alanine racemase"/>
    <property type="match status" value="1"/>
</dbReference>
<dbReference type="SUPFAM" id="SSF51419">
    <property type="entry name" value="PLP-binding barrel"/>
    <property type="match status" value="1"/>
</dbReference>
<keyword evidence="2 3" id="KW-0663">Pyridoxal phosphate</keyword>
<dbReference type="PANTHER" id="PTHR43727">
    <property type="entry name" value="DIAMINOPIMELATE DECARBOXYLASE"/>
    <property type="match status" value="1"/>
</dbReference>
<comment type="cofactor">
    <cofactor evidence="1 3">
        <name>pyridoxal 5'-phosphate</name>
        <dbReference type="ChEBI" id="CHEBI:597326"/>
    </cofactor>
</comment>
<evidence type="ECO:0000259" key="5">
    <source>
        <dbReference type="Pfam" id="PF00278"/>
    </source>
</evidence>
<proteinExistence type="inferred from homology"/>
<evidence type="ECO:0000256" key="4">
    <source>
        <dbReference type="RuleBase" id="RU003737"/>
    </source>
</evidence>
<evidence type="ECO:0000259" key="6">
    <source>
        <dbReference type="Pfam" id="PF02784"/>
    </source>
</evidence>
<dbReference type="EMBL" id="QFQP01000063">
    <property type="protein sequence ID" value="PZR04166.1"/>
    <property type="molecule type" value="Genomic_DNA"/>
</dbReference>
<evidence type="ECO:0000313" key="8">
    <source>
        <dbReference type="Proteomes" id="UP000249061"/>
    </source>
</evidence>
<organism evidence="7 8">
    <name type="scientific">Archangium gephyra</name>
    <dbReference type="NCBI Taxonomy" id="48"/>
    <lineage>
        <taxon>Bacteria</taxon>
        <taxon>Pseudomonadati</taxon>
        <taxon>Myxococcota</taxon>
        <taxon>Myxococcia</taxon>
        <taxon>Myxococcales</taxon>
        <taxon>Cystobacterineae</taxon>
        <taxon>Archangiaceae</taxon>
        <taxon>Archangium</taxon>
    </lineage>
</organism>
<name>A0A2W5SX62_9BACT</name>
<dbReference type="Gene3D" id="2.40.37.10">
    <property type="entry name" value="Lyase, Ornithine Decarboxylase, Chain A, domain 1"/>
    <property type="match status" value="1"/>
</dbReference>
<dbReference type="InterPro" id="IPR002433">
    <property type="entry name" value="Orn_de-COase"/>
</dbReference>
<dbReference type="InterPro" id="IPR029066">
    <property type="entry name" value="PLP-binding_barrel"/>
</dbReference>
<gene>
    <name evidence="7" type="ORF">DI536_34750</name>
</gene>
<dbReference type="Proteomes" id="UP000249061">
    <property type="component" value="Unassembled WGS sequence"/>
</dbReference>
<dbReference type="GO" id="GO:0008836">
    <property type="term" value="F:diaminopimelate decarboxylase activity"/>
    <property type="evidence" value="ECO:0007669"/>
    <property type="project" value="TreeGrafter"/>
</dbReference>
<dbReference type="PRINTS" id="PR01179">
    <property type="entry name" value="ODADCRBXLASE"/>
</dbReference>
<dbReference type="SUPFAM" id="SSF50621">
    <property type="entry name" value="Alanine racemase C-terminal domain-like"/>
    <property type="match status" value="1"/>
</dbReference>
<dbReference type="PRINTS" id="PR01182">
    <property type="entry name" value="ORNDCRBXLASE"/>
</dbReference>
<evidence type="ECO:0000256" key="1">
    <source>
        <dbReference type="ARBA" id="ARBA00001933"/>
    </source>
</evidence>
<dbReference type="Pfam" id="PF00278">
    <property type="entry name" value="Orn_DAP_Arg_deC"/>
    <property type="match status" value="1"/>
</dbReference>
<dbReference type="GO" id="GO:0009089">
    <property type="term" value="P:lysine biosynthetic process via diaminopimelate"/>
    <property type="evidence" value="ECO:0007669"/>
    <property type="project" value="TreeGrafter"/>
</dbReference>
<dbReference type="Pfam" id="PF02784">
    <property type="entry name" value="Orn_Arg_deC_N"/>
    <property type="match status" value="1"/>
</dbReference>
<accession>A0A2W5SX62</accession>
<feature type="domain" description="Orn/DAP/Arg decarboxylase 2 C-terminal" evidence="5">
    <location>
        <begin position="13"/>
        <end position="335"/>
    </location>
</feature>
<dbReference type="InterPro" id="IPR022643">
    <property type="entry name" value="De-COase2_C"/>
</dbReference>